<keyword evidence="2" id="KW-1185">Reference proteome</keyword>
<protein>
    <recommendedName>
        <fullName evidence="3">Thioredoxin</fullName>
    </recommendedName>
</protein>
<evidence type="ECO:0008006" key="3">
    <source>
        <dbReference type="Google" id="ProtNLM"/>
    </source>
</evidence>
<organism evidence="1 2">
    <name type="scientific">Caminicella sporogenes DSM 14501</name>
    <dbReference type="NCBI Taxonomy" id="1121266"/>
    <lineage>
        <taxon>Bacteria</taxon>
        <taxon>Bacillati</taxon>
        <taxon>Bacillota</taxon>
        <taxon>Clostridia</taxon>
        <taxon>Peptostreptococcales</taxon>
        <taxon>Caminicellaceae</taxon>
        <taxon>Caminicella</taxon>
    </lineage>
</organism>
<reference evidence="1 2" key="1">
    <citation type="submission" date="2016-11" db="EMBL/GenBank/DDBJ databases">
        <authorList>
            <person name="Jaros S."/>
            <person name="Januszkiewicz K."/>
            <person name="Wedrychowicz H."/>
        </authorList>
    </citation>
    <scope>NUCLEOTIDE SEQUENCE [LARGE SCALE GENOMIC DNA]</scope>
    <source>
        <strain evidence="1 2">DSM 14501</strain>
    </source>
</reference>
<dbReference type="AlphaFoldDB" id="A0A1M6NK13"/>
<evidence type="ECO:0000313" key="2">
    <source>
        <dbReference type="Proteomes" id="UP000184082"/>
    </source>
</evidence>
<dbReference type="Proteomes" id="UP000184082">
    <property type="component" value="Unassembled WGS sequence"/>
</dbReference>
<dbReference type="InterPro" id="IPR047708">
    <property type="entry name" value="CD1871A-like"/>
</dbReference>
<dbReference type="NCBIfam" id="NF040920">
    <property type="entry name" value="CD1871A_fam"/>
    <property type="match status" value="1"/>
</dbReference>
<dbReference type="RefSeq" id="WP_278301982.1">
    <property type="nucleotide sequence ID" value="NZ_FRAJ01000006.1"/>
</dbReference>
<proteinExistence type="predicted"/>
<gene>
    <name evidence="1" type="ORF">SAMN02745883_00913</name>
</gene>
<accession>A0A1M6NK13</accession>
<name>A0A1M6NK13_9FIRM</name>
<sequence length="44" mass="4930">MRDKIRKIIFILGFVFIGLGIYRGEVGKTFIKAINICLECIGIG</sequence>
<evidence type="ECO:0000313" key="1">
    <source>
        <dbReference type="EMBL" id="SHJ95996.1"/>
    </source>
</evidence>
<dbReference type="EMBL" id="FRAJ01000006">
    <property type="protein sequence ID" value="SHJ95996.1"/>
    <property type="molecule type" value="Genomic_DNA"/>
</dbReference>